<reference evidence="1 2" key="1">
    <citation type="journal article" date="2014" name="Am. J. Bot.">
        <title>Genome assembly and annotation for red clover (Trifolium pratense; Fabaceae).</title>
        <authorList>
            <person name="Istvanek J."/>
            <person name="Jaros M."/>
            <person name="Krenek A."/>
            <person name="Repkova J."/>
        </authorList>
    </citation>
    <scope>NUCLEOTIDE SEQUENCE [LARGE SCALE GENOMIC DNA]</scope>
    <source>
        <strain evidence="2">cv. Tatra</strain>
        <tissue evidence="1">Young leaves</tissue>
    </source>
</reference>
<reference evidence="1 2" key="2">
    <citation type="journal article" date="2017" name="Front. Plant Sci.">
        <title>Gene Classification and Mining of Molecular Markers Useful in Red Clover (Trifolium pratense) Breeding.</title>
        <authorList>
            <person name="Istvanek J."/>
            <person name="Dluhosova J."/>
            <person name="Dluhos P."/>
            <person name="Patkova L."/>
            <person name="Nedelnik J."/>
            <person name="Repkova J."/>
        </authorList>
    </citation>
    <scope>NUCLEOTIDE SEQUENCE [LARGE SCALE GENOMIC DNA]</scope>
    <source>
        <strain evidence="2">cv. Tatra</strain>
        <tissue evidence="1">Young leaves</tissue>
    </source>
</reference>
<evidence type="ECO:0000313" key="2">
    <source>
        <dbReference type="Proteomes" id="UP000236291"/>
    </source>
</evidence>
<dbReference type="AlphaFoldDB" id="A0A2K3JKH2"/>
<dbReference type="Proteomes" id="UP000236291">
    <property type="component" value="Unassembled WGS sequence"/>
</dbReference>
<evidence type="ECO:0000313" key="1">
    <source>
        <dbReference type="EMBL" id="PNX54535.1"/>
    </source>
</evidence>
<protein>
    <submittedName>
        <fullName evidence="1">Acyl-coenzyme A thioesterase 8-like protein</fullName>
    </submittedName>
</protein>
<gene>
    <name evidence="1" type="ORF">L195_g048155</name>
</gene>
<proteinExistence type="predicted"/>
<dbReference type="EMBL" id="ASHM01068313">
    <property type="protein sequence ID" value="PNX54535.1"/>
    <property type="molecule type" value="Genomic_DNA"/>
</dbReference>
<dbReference type="STRING" id="57577.A0A2K3JKH2"/>
<feature type="non-terminal residue" evidence="1">
    <location>
        <position position="94"/>
    </location>
</feature>
<organism evidence="1 2">
    <name type="scientific">Trifolium pratense</name>
    <name type="common">Red clover</name>
    <dbReference type="NCBI Taxonomy" id="57577"/>
    <lineage>
        <taxon>Eukaryota</taxon>
        <taxon>Viridiplantae</taxon>
        <taxon>Streptophyta</taxon>
        <taxon>Embryophyta</taxon>
        <taxon>Tracheophyta</taxon>
        <taxon>Spermatophyta</taxon>
        <taxon>Magnoliopsida</taxon>
        <taxon>eudicotyledons</taxon>
        <taxon>Gunneridae</taxon>
        <taxon>Pentapetalae</taxon>
        <taxon>rosids</taxon>
        <taxon>fabids</taxon>
        <taxon>Fabales</taxon>
        <taxon>Fabaceae</taxon>
        <taxon>Papilionoideae</taxon>
        <taxon>50 kb inversion clade</taxon>
        <taxon>NPAAA clade</taxon>
        <taxon>Hologalegina</taxon>
        <taxon>IRL clade</taxon>
        <taxon>Trifolieae</taxon>
        <taxon>Trifolium</taxon>
    </lineage>
</organism>
<name>A0A2K3JKH2_TRIPR</name>
<accession>A0A2K3JKH2</accession>
<comment type="caution">
    <text evidence="1">The sequence shown here is derived from an EMBL/GenBank/DDBJ whole genome shotgun (WGS) entry which is preliminary data.</text>
</comment>
<sequence length="94" mass="10738">MLLVKMNQEMALTSYGMERLRLLDLLVPMMKIVQSSSLSNTVHNADVVALSKLTCLVLPREHLALLWPKSIWSAEKRPERRSAVENILQLEPLK</sequence>